<dbReference type="PANTHER" id="PTHR15028:SF6">
    <property type="entry name" value="B-CELL DIFFERENTIATION ANTIGEN CD72"/>
    <property type="match status" value="1"/>
</dbReference>
<dbReference type="PANTHER" id="PTHR15028">
    <property type="entry name" value="CD72-RELATED"/>
    <property type="match status" value="1"/>
</dbReference>
<dbReference type="InterPro" id="IPR016186">
    <property type="entry name" value="C-type_lectin-like/link_sf"/>
</dbReference>
<name>A0A6P8QEE5_GEOSA</name>
<dbReference type="GO" id="GO:0005886">
    <property type="term" value="C:plasma membrane"/>
    <property type="evidence" value="ECO:0007669"/>
    <property type="project" value="InterPro"/>
</dbReference>
<feature type="transmembrane region" description="Helical" evidence="3">
    <location>
        <begin position="74"/>
        <end position="94"/>
    </location>
</feature>
<dbReference type="GeneID" id="117352678"/>
<keyword evidence="3" id="KW-0472">Membrane</keyword>
<dbReference type="GO" id="GO:0004888">
    <property type="term" value="F:transmembrane signaling receptor activity"/>
    <property type="evidence" value="ECO:0007669"/>
    <property type="project" value="InterPro"/>
</dbReference>
<dbReference type="Proteomes" id="UP000515159">
    <property type="component" value="Chromosome 1"/>
</dbReference>
<dbReference type="SMART" id="SM00034">
    <property type="entry name" value="CLECT"/>
    <property type="match status" value="1"/>
</dbReference>
<dbReference type="Gene3D" id="3.10.100.10">
    <property type="entry name" value="Mannose-Binding Protein A, subunit A"/>
    <property type="match status" value="1"/>
</dbReference>
<proteinExistence type="predicted"/>
<feature type="domain" description="C-type lectin" evidence="4">
    <location>
        <begin position="213"/>
        <end position="313"/>
    </location>
</feature>
<dbReference type="InParanoid" id="A0A6P8QEE5"/>
<evidence type="ECO:0000313" key="5">
    <source>
        <dbReference type="Proteomes" id="UP000515159"/>
    </source>
</evidence>
<evidence type="ECO:0000256" key="2">
    <source>
        <dbReference type="SAM" id="MobiDB-lite"/>
    </source>
</evidence>
<dbReference type="InterPro" id="IPR039689">
    <property type="entry name" value="CD72"/>
</dbReference>
<keyword evidence="5" id="KW-1185">Reference proteome</keyword>
<keyword evidence="3" id="KW-0812">Transmembrane</keyword>
<evidence type="ECO:0000256" key="1">
    <source>
        <dbReference type="SAM" id="Coils"/>
    </source>
</evidence>
<sequence length="331" mass="38331">MADVTYADLKFVPNAKKPISAEPRQAGSEPEDEDGEITYENIQRPQITKFKANPEPARTGKEGLSALRLWTPHVALVLLVVCLCLLVIGITLGLKFMQISQQMSEGHEILNNNFSQSMRLRDRDLKDTQNELQESEMKLTETRVSLEQVLQELIATRRQLVDTSRNASETMDKLKNNLETIKKERDELNSLLENMKKQLAALPDCCPQEWNLVGDKCLFISKYSATWEHSKTYCEQKFSRLLIFKTEDPEIKTFLQQNCDECWIGVRIRENYKIWLDDSERLRYDTFKSVPGKIKNGNVEKETANNYLKYICERCPGLNVEHCVRKRSFLT</sequence>
<evidence type="ECO:0000259" key="4">
    <source>
        <dbReference type="PROSITE" id="PS50041"/>
    </source>
</evidence>
<dbReference type="PROSITE" id="PS50041">
    <property type="entry name" value="C_TYPE_LECTIN_2"/>
    <property type="match status" value="1"/>
</dbReference>
<feature type="region of interest" description="Disordered" evidence="2">
    <location>
        <begin position="17"/>
        <end position="40"/>
    </location>
</feature>
<reference evidence="6" key="1">
    <citation type="submission" date="2025-08" db="UniProtKB">
        <authorList>
            <consortium name="RefSeq"/>
        </authorList>
    </citation>
    <scope>IDENTIFICATION</scope>
</reference>
<dbReference type="RefSeq" id="XP_033785146.1">
    <property type="nucleotide sequence ID" value="XM_033929255.1"/>
</dbReference>
<feature type="coiled-coil region" evidence="1">
    <location>
        <begin position="125"/>
        <end position="201"/>
    </location>
</feature>
<dbReference type="KEGG" id="gsh:117352678"/>
<keyword evidence="3" id="KW-1133">Transmembrane helix</keyword>
<dbReference type="OrthoDB" id="538816at2759"/>
<gene>
    <name evidence="6" type="primary">LOC117352678</name>
</gene>
<protein>
    <submittedName>
        <fullName evidence="6">B-cell differentiation antigen CD72-like</fullName>
    </submittedName>
</protein>
<accession>A0A6P8QEE5</accession>
<evidence type="ECO:0000313" key="6">
    <source>
        <dbReference type="RefSeq" id="XP_033785146.1"/>
    </source>
</evidence>
<evidence type="ECO:0000256" key="3">
    <source>
        <dbReference type="SAM" id="Phobius"/>
    </source>
</evidence>
<dbReference type="SUPFAM" id="SSF56436">
    <property type="entry name" value="C-type lectin-like"/>
    <property type="match status" value="1"/>
</dbReference>
<dbReference type="Pfam" id="PF00059">
    <property type="entry name" value="Lectin_C"/>
    <property type="match status" value="1"/>
</dbReference>
<dbReference type="InterPro" id="IPR016187">
    <property type="entry name" value="CTDL_fold"/>
</dbReference>
<dbReference type="InterPro" id="IPR001304">
    <property type="entry name" value="C-type_lectin-like"/>
</dbReference>
<dbReference type="AlphaFoldDB" id="A0A6P8QEE5"/>
<organism evidence="5 6">
    <name type="scientific">Geotrypetes seraphini</name>
    <name type="common">Gaboon caecilian</name>
    <name type="synonym">Caecilia seraphini</name>
    <dbReference type="NCBI Taxonomy" id="260995"/>
    <lineage>
        <taxon>Eukaryota</taxon>
        <taxon>Metazoa</taxon>
        <taxon>Chordata</taxon>
        <taxon>Craniata</taxon>
        <taxon>Vertebrata</taxon>
        <taxon>Euteleostomi</taxon>
        <taxon>Amphibia</taxon>
        <taxon>Gymnophiona</taxon>
        <taxon>Geotrypetes</taxon>
    </lineage>
</organism>
<keyword evidence="1" id="KW-0175">Coiled coil</keyword>